<proteinExistence type="predicted"/>
<feature type="region of interest" description="Disordered" evidence="2">
    <location>
        <begin position="322"/>
        <end position="343"/>
    </location>
</feature>
<dbReference type="Proteomes" id="UP000656319">
    <property type="component" value="Unassembled WGS sequence"/>
</dbReference>
<evidence type="ECO:0000313" key="5">
    <source>
        <dbReference type="Proteomes" id="UP000656319"/>
    </source>
</evidence>
<name>A0ABN7HSS4_9BURK</name>
<dbReference type="EMBL" id="CAJHCQ010000005">
    <property type="protein sequence ID" value="CAD6531057.1"/>
    <property type="molecule type" value="Genomic_DNA"/>
</dbReference>
<dbReference type="SUPFAM" id="SSF54593">
    <property type="entry name" value="Glyoxalase/Bleomycin resistance protein/Dihydroxybiphenyl dioxygenase"/>
    <property type="match status" value="2"/>
</dbReference>
<dbReference type="InterPro" id="IPR018146">
    <property type="entry name" value="Glyoxalase_1_CS"/>
</dbReference>
<evidence type="ECO:0000256" key="1">
    <source>
        <dbReference type="ARBA" id="ARBA00022723"/>
    </source>
</evidence>
<evidence type="ECO:0000256" key="2">
    <source>
        <dbReference type="SAM" id="MobiDB-lite"/>
    </source>
</evidence>
<sequence length="343" mass="38099">MVRHNFAACLIACALGEGIHPLFGPYFAICVPVFGMGRSRRVSSTAVDHNADPMDHIYAADDTGNLILLEHVNLRVPDQLLATTFYVSGLGLTRDPFMMTGVSNMWINIGRSQIHLPTGKAQCLRGSVGIVVGELDALAARLHAVAPLLSDTRFGWAERGDYVEVTCPWGNRYHCLDPQRRPVSVPWSKIDLGIAYVKLDVPVGRAGQIADFYRDVFHTPVDVKDQDGLPYAVIDVGTHQQLLYAETPETIPDYDGHHIAIYAARFSEPYARLAEHGVVYGEEPHQFRFANIVNPASGARCFELEHEVRSLHHPLYARPLVNRNPQQTNHHYQKGADSRSGAF</sequence>
<dbReference type="InterPro" id="IPR029068">
    <property type="entry name" value="Glyas_Bleomycin-R_OHBP_Dase"/>
</dbReference>
<dbReference type="RefSeq" id="WP_236596820.1">
    <property type="nucleotide sequence ID" value="NZ_CAJHCQ010000005.1"/>
</dbReference>
<evidence type="ECO:0000313" key="4">
    <source>
        <dbReference type="EMBL" id="CAD6531057.1"/>
    </source>
</evidence>
<comment type="caution">
    <text evidence="4">The sequence shown here is derived from an EMBL/GenBank/DDBJ whole genome shotgun (WGS) entry which is preliminary data.</text>
</comment>
<keyword evidence="1" id="KW-0479">Metal-binding</keyword>
<feature type="domain" description="VOC" evidence="3">
    <location>
        <begin position="193"/>
        <end position="318"/>
    </location>
</feature>
<reference evidence="4 5" key="1">
    <citation type="submission" date="2020-10" db="EMBL/GenBank/DDBJ databases">
        <authorList>
            <person name="Peeters C."/>
        </authorList>
    </citation>
    <scope>NUCLEOTIDE SEQUENCE [LARGE SCALE GENOMIC DNA]</scope>
    <source>
        <strain evidence="4 5">LMG 27952</strain>
    </source>
</reference>
<protein>
    <recommendedName>
        <fullName evidence="3">VOC domain-containing protein</fullName>
    </recommendedName>
</protein>
<evidence type="ECO:0000259" key="3">
    <source>
        <dbReference type="PROSITE" id="PS51819"/>
    </source>
</evidence>
<gene>
    <name evidence="4" type="ORF">LMG27952_02530</name>
</gene>
<dbReference type="PANTHER" id="PTHR40280">
    <property type="entry name" value="BLR6907 PROTEIN"/>
    <property type="match status" value="1"/>
</dbReference>
<organism evidence="4 5">
    <name type="scientific">Paraburkholderia hiiakae</name>
    <dbReference type="NCBI Taxonomy" id="1081782"/>
    <lineage>
        <taxon>Bacteria</taxon>
        <taxon>Pseudomonadati</taxon>
        <taxon>Pseudomonadota</taxon>
        <taxon>Betaproteobacteria</taxon>
        <taxon>Burkholderiales</taxon>
        <taxon>Burkholderiaceae</taxon>
        <taxon>Paraburkholderia</taxon>
    </lineage>
</organism>
<accession>A0ABN7HSS4</accession>
<dbReference type="InterPro" id="IPR037523">
    <property type="entry name" value="VOC_core"/>
</dbReference>
<dbReference type="PROSITE" id="PS00934">
    <property type="entry name" value="GLYOXALASE_I_1"/>
    <property type="match status" value="1"/>
</dbReference>
<dbReference type="PANTHER" id="PTHR40280:SF1">
    <property type="entry name" value="VOC DOMAIN-CONTAINING PROTEIN"/>
    <property type="match status" value="1"/>
</dbReference>
<dbReference type="PROSITE" id="PS51819">
    <property type="entry name" value="VOC"/>
    <property type="match status" value="1"/>
</dbReference>
<dbReference type="Gene3D" id="3.10.180.10">
    <property type="entry name" value="2,3-Dihydroxybiphenyl 1,2-Dioxygenase, domain 1"/>
    <property type="match status" value="1"/>
</dbReference>
<keyword evidence="5" id="KW-1185">Reference proteome</keyword>